<evidence type="ECO:0000256" key="2">
    <source>
        <dbReference type="SAM" id="SignalP"/>
    </source>
</evidence>
<organism evidence="3 4">
    <name type="scientific">Burkholderia savannae</name>
    <dbReference type="NCBI Taxonomy" id="1637837"/>
    <lineage>
        <taxon>Bacteria</taxon>
        <taxon>Pseudomonadati</taxon>
        <taxon>Pseudomonadota</taxon>
        <taxon>Betaproteobacteria</taxon>
        <taxon>Burkholderiales</taxon>
        <taxon>Burkholderiaceae</taxon>
        <taxon>Burkholderia</taxon>
        <taxon>pseudomallei group</taxon>
    </lineage>
</organism>
<reference evidence="3 4" key="1">
    <citation type="submission" date="2015-11" db="EMBL/GenBank/DDBJ databases">
        <authorList>
            <person name="Sahl J."/>
            <person name="Wagner D."/>
            <person name="Keim P."/>
        </authorList>
    </citation>
    <scope>NUCLEOTIDE SEQUENCE [LARGE SCALE GENOMIC DNA]</scope>
    <source>
        <strain evidence="3 4">BDU18</strain>
    </source>
</reference>
<accession>A0ABR5TFZ7</accession>
<feature type="chain" id="PRO_5046108554" description="Lipoprotein" evidence="2">
    <location>
        <begin position="25"/>
        <end position="429"/>
    </location>
</feature>
<feature type="region of interest" description="Disordered" evidence="1">
    <location>
        <begin position="33"/>
        <end position="77"/>
    </location>
</feature>
<evidence type="ECO:0000256" key="1">
    <source>
        <dbReference type="SAM" id="MobiDB-lite"/>
    </source>
</evidence>
<evidence type="ECO:0000313" key="4">
    <source>
        <dbReference type="Proteomes" id="UP000070255"/>
    </source>
</evidence>
<keyword evidence="4" id="KW-1185">Reference proteome</keyword>
<name>A0ABR5TFZ7_9BURK</name>
<comment type="caution">
    <text evidence="3">The sequence shown here is derived from an EMBL/GenBank/DDBJ whole genome shotgun (WGS) entry which is preliminary data.</text>
</comment>
<gene>
    <name evidence="3" type="ORF">WS72_14400</name>
</gene>
<keyword evidence="2" id="KW-0732">Signal</keyword>
<evidence type="ECO:0008006" key="5">
    <source>
        <dbReference type="Google" id="ProtNLM"/>
    </source>
</evidence>
<feature type="compositionally biased region" description="Low complexity" evidence="1">
    <location>
        <begin position="46"/>
        <end position="77"/>
    </location>
</feature>
<protein>
    <recommendedName>
        <fullName evidence="5">Lipoprotein</fullName>
    </recommendedName>
</protein>
<feature type="signal peptide" evidence="2">
    <location>
        <begin position="1"/>
        <end position="24"/>
    </location>
</feature>
<proteinExistence type="predicted"/>
<evidence type="ECO:0000313" key="3">
    <source>
        <dbReference type="EMBL" id="KWZ43924.1"/>
    </source>
</evidence>
<sequence>MALSRGTRTLIGATLCASVALMTAACGGSDGSGDGASASVLKSPHGQGKSGTTSSTGGTSTTGSTGSTSGSGGTSSTQSTMALQMADFILAQQDVNGAIPDEAGTATANTDSDMEYALIGLAAAYGATHDAKYLNGLEKGIAWLAAREEMTDPAWTGSWRYAYSMTPPYDAIPTSPGAGIADVRGVDATSALFVYLLYLDRQLTGSTALVTQYGANARAALDFVLAKNINPSGYSGSSWQLPVGSTTWQFWPYEYAADQGDVYLGMNAGGLLFPDNPNYAAKAAFLKANVPSQFYMTDAQRYSVGRDTGAPLDADLGIDTIFPQGYLPWVFGANTQSMGSIQWMINQTAADGSIRSPSTDPAYALSNVILLLGAPTQGMQAPSTTLPWIVNNVLDPQTYGIHDFPGSPDLETNVSGFAVTALLGTKAFP</sequence>
<dbReference type="EMBL" id="LNJQ01000001">
    <property type="protein sequence ID" value="KWZ43924.1"/>
    <property type="molecule type" value="Genomic_DNA"/>
</dbReference>
<dbReference type="Proteomes" id="UP000070255">
    <property type="component" value="Unassembled WGS sequence"/>
</dbReference>
<dbReference type="PROSITE" id="PS51257">
    <property type="entry name" value="PROKAR_LIPOPROTEIN"/>
    <property type="match status" value="1"/>
</dbReference>